<gene>
    <name evidence="1" type="ORF">SE17_34625</name>
</gene>
<keyword evidence="2" id="KW-1185">Reference proteome</keyword>
<feature type="non-terminal residue" evidence="1">
    <location>
        <position position="1"/>
    </location>
</feature>
<protein>
    <submittedName>
        <fullName evidence="1">Uncharacterized protein</fullName>
    </submittedName>
</protein>
<organism evidence="1 2">
    <name type="scientific">Kouleothrix aurantiaca</name>
    <dbReference type="NCBI Taxonomy" id="186479"/>
    <lineage>
        <taxon>Bacteria</taxon>
        <taxon>Bacillati</taxon>
        <taxon>Chloroflexota</taxon>
        <taxon>Chloroflexia</taxon>
        <taxon>Chloroflexales</taxon>
        <taxon>Roseiflexineae</taxon>
        <taxon>Roseiflexaceae</taxon>
        <taxon>Kouleothrix</taxon>
    </lineage>
</organism>
<dbReference type="AlphaFoldDB" id="A0A0P9DGI7"/>
<name>A0A0P9DGI7_9CHLR</name>
<proteinExistence type="predicted"/>
<accession>A0A0P9DGI7</accession>
<comment type="caution">
    <text evidence="1">The sequence shown here is derived from an EMBL/GenBank/DDBJ whole genome shotgun (WGS) entry which is preliminary data.</text>
</comment>
<dbReference type="Proteomes" id="UP000050509">
    <property type="component" value="Unassembled WGS sequence"/>
</dbReference>
<sequence length="391" mass="42301">PYTLAYFNPLLGGGPAAARTLLVGWGEGAEQAGAWLRARPDLGAGAVVARNPPTYEPFLPVRVGDLTAKNLTRNPNYVVLYISYLQRQTDPDLNAQVQQNPPLHTVTINGIPYAEIYQMPRPFATPVDTSFGPSIHLRGVTLAQNDGMLTVTPSWDVRQNEERQLFVFVHLLDANGQHVAQLDQPLDPRFPQLQAGQRLASGDVGGPDLRRARAVVLLPGHRAQPRARHQQHKVGVRAFQRAHAQVVDARAQRLAALVGKRQAFFGGRVQRVAQGGAPGAQLLLAVALGLEIGPVFGAEIEQAHQRRLVELVKVERNRRKIGSPQQQAAGCIGRHLGEVALQLGKLQRRAGWRGDKSHLVGLAERNSVAVAQVGGKGQGVNGRRAQVGADA</sequence>
<evidence type="ECO:0000313" key="1">
    <source>
        <dbReference type="EMBL" id="KPV49081.1"/>
    </source>
</evidence>
<dbReference type="EMBL" id="LJCR01002211">
    <property type="protein sequence ID" value="KPV49081.1"/>
    <property type="molecule type" value="Genomic_DNA"/>
</dbReference>
<evidence type="ECO:0000313" key="2">
    <source>
        <dbReference type="Proteomes" id="UP000050509"/>
    </source>
</evidence>
<feature type="non-terminal residue" evidence="1">
    <location>
        <position position="391"/>
    </location>
</feature>
<reference evidence="1 2" key="1">
    <citation type="submission" date="2015-09" db="EMBL/GenBank/DDBJ databases">
        <title>Draft genome sequence of Kouleothrix aurantiaca JCM 19913.</title>
        <authorList>
            <person name="Hemp J."/>
        </authorList>
    </citation>
    <scope>NUCLEOTIDE SEQUENCE [LARGE SCALE GENOMIC DNA]</scope>
    <source>
        <strain evidence="1 2">COM-B</strain>
    </source>
</reference>